<comment type="similarity">
    <text evidence="1">Belongs to the SMC family. SMC5 subfamily.</text>
</comment>
<dbReference type="GO" id="GO:0005634">
    <property type="term" value="C:nucleus"/>
    <property type="evidence" value="ECO:0007669"/>
    <property type="project" value="TreeGrafter"/>
</dbReference>
<dbReference type="Gene3D" id="3.40.50.300">
    <property type="entry name" value="P-loop containing nucleotide triphosphate hydrolases"/>
    <property type="match status" value="2"/>
</dbReference>
<organism evidence="6">
    <name type="scientific">Brachionus koreanus</name>
    <dbReference type="NCBI Taxonomy" id="1199090"/>
    <lineage>
        <taxon>Eukaryota</taxon>
        <taxon>Metazoa</taxon>
        <taxon>Spiralia</taxon>
        <taxon>Gnathifera</taxon>
        <taxon>Rotifera</taxon>
        <taxon>Eurotatoria</taxon>
        <taxon>Monogononta</taxon>
        <taxon>Pseudotrocha</taxon>
        <taxon>Ploima</taxon>
        <taxon>Brachionidae</taxon>
        <taxon>Brachionus</taxon>
    </lineage>
</organism>
<proteinExistence type="evidence at transcript level"/>
<feature type="domain" description="Rad50/SbcC-type AAA" evidence="5">
    <location>
        <begin position="21"/>
        <end position="204"/>
    </location>
</feature>
<dbReference type="InterPro" id="IPR038729">
    <property type="entry name" value="Rad50/SbcC_AAA"/>
</dbReference>
<feature type="coiled-coil region" evidence="4">
    <location>
        <begin position="181"/>
        <end position="422"/>
    </location>
</feature>
<sequence length="1055" mass="123373">MNVSRRHKENSKHYAHGSIVRIKLENFVTYDSLEFSPQPNLNVIIGPNGTGKSTIVCAICLGMTGKPAVLGRASSIADYIKYGKNKAVIEIELKNENGPNFCVRRCIYKDNRSEWFLNDKPTRIKEVEDLVNELNIQVSNLCQFLPQEKVSEFARMNPQELLENTEKAVGGLDLYETHMELKDRSKLSKDLEKEVKTIEEELKKEESINNRLESQVSSFMEKRKHEENIVWLKRKRSVLIYKNSRNEFEKAKKEQEKVAKELNELIQNNEPLQEKKNDIEKKLQKQKNLLSTKTALIQEANRGGRDMSTKLDDLNEKINELKIDYQNKENEFKNHEKKLKEIQLSIEALKTEFEESKSDLEAIQNNEAIIRQKETELRQENEKLSNREYEAKRETARLKSELEEIQYKLKDMKNVKQEKLNKLLQRSKDVSSAINWLEKNRNSFKGQVYEPMFLNMNIKLQEAAKYVENLIPYRDLVQMFLFENSDDMHLFLSEVRDRLNLIVNAAMIPRKSLNSFSPFRTIEEIKKFGFRSYMREVIDAPEPILIYLCLYHNIHQVPLGTEQTQKNLSQYLPSIQELGRIYTSTHQYTFSKSRYTNKISSSSTEVSDSFWLTSSLDQSKLNYYEGREAEIKTKLKNLEANLQQIMGEKQKIEKMMENYRSELGKLRERKYHIDNLKKKLDQKQSVYKSLAAQNTDLTSEARNILLKVSEFSKKKSKIFADYVKVAKNLVILTKDKAICVYQDALYQNEKLRLENDYRTYISLKQEIETNLEQAKSLTQQAREEAKSTLETASKMNEINLENGLPQNYKENFSKLPDSVESLNSEINQCQIIAQCAYDVDEKVIQEFENRKKRISQLQRDLEKKNKKLVDHQNNYENMKNNWLQRVDEMIDGINVKFSALFMQLKCAGEIGLSRPDNSEEFSKYGICIKVSFRTGEKLQELTAWQQSGGEKSVSTMLYMIALQEMTRCPFRVVDEINQGMDPVNERKVFDIIVQNSCSKKQAQYFLLTPKLLPDLAFDDKTNVICVFNGPENLPHSKYNLKEFLKRRKALNEKNF</sequence>
<reference evidence="6" key="1">
    <citation type="submission" date="2020-04" db="EMBL/GenBank/DDBJ databases">
        <title>Genome-wide identification of DNA double-strand break (DSBs) repair genes and transcriptional modulation in response to Benzo[alpha]pyrene in the monogonont rotifer Brachionus spp.</title>
        <authorList>
            <person name="Kim M.-S."/>
            <person name="Lee Y.H."/>
            <person name="Lee J.-S."/>
        </authorList>
    </citation>
    <scope>NUCLEOTIDE SEQUENCE</scope>
</reference>
<dbReference type="PANTHER" id="PTHR45916:SF1">
    <property type="entry name" value="STRUCTURAL MAINTENANCE OF CHROMOSOMES PROTEIN 5"/>
    <property type="match status" value="1"/>
</dbReference>
<evidence type="ECO:0000256" key="3">
    <source>
        <dbReference type="ARBA" id="ARBA00023054"/>
    </source>
</evidence>
<dbReference type="InterPro" id="IPR027417">
    <property type="entry name" value="P-loop_NTPase"/>
</dbReference>
<evidence type="ECO:0000313" key="6">
    <source>
        <dbReference type="EMBL" id="QNH68114.1"/>
    </source>
</evidence>
<evidence type="ECO:0000256" key="1">
    <source>
        <dbReference type="ARBA" id="ARBA00010171"/>
    </source>
</evidence>
<dbReference type="Pfam" id="PF13476">
    <property type="entry name" value="AAA_23"/>
    <property type="match status" value="1"/>
</dbReference>
<evidence type="ECO:0000259" key="5">
    <source>
        <dbReference type="Pfam" id="PF13476"/>
    </source>
</evidence>
<dbReference type="Gene3D" id="1.10.287.1490">
    <property type="match status" value="1"/>
</dbReference>
<dbReference type="GO" id="GO:0016887">
    <property type="term" value="F:ATP hydrolysis activity"/>
    <property type="evidence" value="ECO:0007669"/>
    <property type="project" value="InterPro"/>
</dbReference>
<name>A0A7G7WNI8_9BILA</name>
<dbReference type="GO" id="GO:0003697">
    <property type="term" value="F:single-stranded DNA binding"/>
    <property type="evidence" value="ECO:0007669"/>
    <property type="project" value="TreeGrafter"/>
</dbReference>
<protein>
    <recommendedName>
        <fullName evidence="2">Structural maintenance of chromosomes protein 5</fullName>
    </recommendedName>
</protein>
<evidence type="ECO:0000256" key="4">
    <source>
        <dbReference type="SAM" id="Coils"/>
    </source>
</evidence>
<accession>A0A7G7WNI8</accession>
<dbReference type="AlphaFoldDB" id="A0A7G7WNI8"/>
<dbReference type="EMBL" id="MT276027">
    <property type="protein sequence ID" value="QNH68114.1"/>
    <property type="molecule type" value="mRNA"/>
</dbReference>
<dbReference type="PANTHER" id="PTHR45916">
    <property type="entry name" value="STRUCTURAL MAINTENANCE OF CHROMOSOMES PROTEIN 5"/>
    <property type="match status" value="1"/>
</dbReference>
<feature type="coiled-coil region" evidence="4">
    <location>
        <begin position="844"/>
        <end position="881"/>
    </location>
</feature>
<dbReference type="GO" id="GO:0030915">
    <property type="term" value="C:Smc5-Smc6 complex"/>
    <property type="evidence" value="ECO:0007669"/>
    <property type="project" value="TreeGrafter"/>
</dbReference>
<feature type="coiled-coil region" evidence="4">
    <location>
        <begin position="760"/>
        <end position="791"/>
    </location>
</feature>
<dbReference type="GO" id="GO:0000724">
    <property type="term" value="P:double-strand break repair via homologous recombination"/>
    <property type="evidence" value="ECO:0007669"/>
    <property type="project" value="TreeGrafter"/>
</dbReference>
<dbReference type="SUPFAM" id="SSF52540">
    <property type="entry name" value="P-loop containing nucleoside triphosphate hydrolases"/>
    <property type="match status" value="2"/>
</dbReference>
<feature type="coiled-coil region" evidence="4">
    <location>
        <begin position="621"/>
        <end position="693"/>
    </location>
</feature>
<keyword evidence="3 4" id="KW-0175">Coiled coil</keyword>
<evidence type="ECO:0000256" key="2">
    <source>
        <dbReference type="ARBA" id="ARBA00018687"/>
    </source>
</evidence>